<dbReference type="eggNOG" id="ENOG502R0CE">
    <property type="taxonomic scope" value="Eukaryota"/>
</dbReference>
<dbReference type="InterPro" id="IPR055409">
    <property type="entry name" value="Beta-prop_FAM234A_B"/>
</dbReference>
<evidence type="ECO:0000313" key="8">
    <source>
        <dbReference type="Ensembl" id="ENSACAP00000012661.3"/>
    </source>
</evidence>
<keyword evidence="4 6" id="KW-0472">Membrane</keyword>
<dbReference type="GeneID" id="103280803"/>
<feature type="transmembrane region" description="Helical" evidence="6">
    <location>
        <begin position="49"/>
        <end position="72"/>
    </location>
</feature>
<protein>
    <recommendedName>
        <fullName evidence="7">FAM234A/B beta-propeller domain-containing protein</fullName>
    </recommendedName>
</protein>
<dbReference type="PANTHER" id="PTHR21419">
    <property type="match status" value="1"/>
</dbReference>
<dbReference type="InterPro" id="IPR011047">
    <property type="entry name" value="Quinoprotein_ADH-like_sf"/>
</dbReference>
<organism evidence="8 9">
    <name type="scientific">Anolis carolinensis</name>
    <name type="common">Green anole</name>
    <name type="synonym">American chameleon</name>
    <dbReference type="NCBI Taxonomy" id="28377"/>
    <lineage>
        <taxon>Eukaryota</taxon>
        <taxon>Metazoa</taxon>
        <taxon>Chordata</taxon>
        <taxon>Craniata</taxon>
        <taxon>Vertebrata</taxon>
        <taxon>Euteleostomi</taxon>
        <taxon>Lepidosauria</taxon>
        <taxon>Squamata</taxon>
        <taxon>Bifurcata</taxon>
        <taxon>Unidentata</taxon>
        <taxon>Episquamata</taxon>
        <taxon>Toxicofera</taxon>
        <taxon>Iguania</taxon>
        <taxon>Dactyloidae</taxon>
        <taxon>Anolis</taxon>
    </lineage>
</organism>
<dbReference type="AlphaFoldDB" id="H9GJE3"/>
<name>H9GJE3_ANOCA</name>
<dbReference type="SUPFAM" id="SSF50998">
    <property type="entry name" value="Quinoprotein alcohol dehydrogenase-like"/>
    <property type="match status" value="1"/>
</dbReference>
<dbReference type="Bgee" id="ENSACAG00000012900">
    <property type="expression patterns" value="Expressed in kidney and 12 other cell types or tissues"/>
</dbReference>
<dbReference type="Pfam" id="PF23727">
    <property type="entry name" value="Beta-prop_FAM234A_B"/>
    <property type="match status" value="1"/>
</dbReference>
<keyword evidence="9" id="KW-1185">Reference proteome</keyword>
<comment type="similarity">
    <text evidence="5">Belongs to the FAM234 family.</text>
</comment>
<keyword evidence="3 6" id="KW-1133">Transmembrane helix</keyword>
<accession>H9GJE3</accession>
<dbReference type="Ensembl" id="ENSACAT00000012917.4">
    <property type="protein sequence ID" value="ENSACAP00000012661.3"/>
    <property type="gene ID" value="ENSACAG00000012900.4"/>
</dbReference>
<evidence type="ECO:0000256" key="2">
    <source>
        <dbReference type="ARBA" id="ARBA00022692"/>
    </source>
</evidence>
<dbReference type="InParanoid" id="H9GJE3"/>
<evidence type="ECO:0000256" key="3">
    <source>
        <dbReference type="ARBA" id="ARBA00022989"/>
    </source>
</evidence>
<dbReference type="GeneTree" id="ENSGT00530000063694"/>
<reference evidence="8" key="1">
    <citation type="submission" date="2009-12" db="EMBL/GenBank/DDBJ databases">
        <title>The Genome Sequence of Anolis carolinensis (Green Anole Lizard).</title>
        <authorList>
            <consortium name="The Genome Sequencing Platform"/>
            <person name="Di Palma F."/>
            <person name="Alfoldi J."/>
            <person name="Heiman D."/>
            <person name="Young S."/>
            <person name="Grabherr M."/>
            <person name="Johnson J."/>
            <person name="Lander E.S."/>
            <person name="Lindblad-Toh K."/>
        </authorList>
    </citation>
    <scope>NUCLEOTIDE SEQUENCE [LARGE SCALE GENOMIC DNA]</scope>
    <source>
        <strain evidence="8">JBL SC #1</strain>
    </source>
</reference>
<evidence type="ECO:0000256" key="1">
    <source>
        <dbReference type="ARBA" id="ARBA00004167"/>
    </source>
</evidence>
<dbReference type="KEGG" id="acs:103280803"/>
<reference evidence="8" key="2">
    <citation type="submission" date="2025-08" db="UniProtKB">
        <authorList>
            <consortium name="Ensembl"/>
        </authorList>
    </citation>
    <scope>IDENTIFICATION</scope>
</reference>
<evidence type="ECO:0000259" key="7">
    <source>
        <dbReference type="Pfam" id="PF23727"/>
    </source>
</evidence>
<dbReference type="GO" id="GO:0016020">
    <property type="term" value="C:membrane"/>
    <property type="evidence" value="ECO:0007669"/>
    <property type="project" value="UniProtKB-SubCell"/>
</dbReference>
<dbReference type="OrthoDB" id="6364780at2759"/>
<comment type="subcellular location">
    <subcellularLocation>
        <location evidence="1">Membrane</location>
        <topology evidence="1">Single-pass membrane protein</topology>
    </subcellularLocation>
</comment>
<gene>
    <name evidence="8" type="primary">fam234a</name>
</gene>
<keyword evidence="2 6" id="KW-0812">Transmembrane</keyword>
<dbReference type="HOGENOM" id="CLU_036490_0_0_1"/>
<sequence>MEGGGGPMEAEARPLKREEAAVEAAGNCAVTGPVPASPRRKREERLSRWRAGAFFLSLALCLVGVFAFSFVIPCPVKPRPAHAWSRSYEQAAAFPLLALADVDEDRVKDVLVAFRTTELNSSSSTNSSLGGGGAVRCSGAGLPSPCAILAAHSGNNGSLLWAQPVAEELLLLDCSWEHSGGPACILLGRPDFLAALDLQTGETLWRVAAHFGANASVLGPMYKVPDISRDGLEDILVFAKVGQQLRSSFYAGSDGTQIGATAHLPLPYCLGHLLQVTSSGATYVLFHTEKGLFSYSMQQLWRMSVPLPAYPSINLKEDLRWEVAIDDITHRVALRSLGGIRSLTKMEEKPGSNFLARGSSTLEMVDGKHLGSVWVIDMPHLLRDPVVGSYDLDDLDMIIENQVSPTKKKVMIVEGETGDIDWEVELLQPATALPQAATLPTADHLSVFLFWGQYPEDTTETASPGNASQPTPHLYLFHPSLPNILMEMTNNTEPVVVFEGALFEKSRHACYVLMTGPDGSGTSDGTVVLSKRRLKEDVTTGRVLRLGPLAQMTKQEVRDHFLRMRYRSLR</sequence>
<evidence type="ECO:0000256" key="6">
    <source>
        <dbReference type="SAM" id="Phobius"/>
    </source>
</evidence>
<feature type="domain" description="FAM234A/B beta-propeller" evidence="7">
    <location>
        <begin position="84"/>
        <end position="567"/>
    </location>
</feature>
<proteinExistence type="inferred from homology"/>
<evidence type="ECO:0000256" key="4">
    <source>
        <dbReference type="ARBA" id="ARBA00023136"/>
    </source>
</evidence>
<reference evidence="8" key="3">
    <citation type="submission" date="2025-09" db="UniProtKB">
        <authorList>
            <consortium name="Ensembl"/>
        </authorList>
    </citation>
    <scope>IDENTIFICATION</scope>
</reference>
<dbReference type="InterPro" id="IPR045232">
    <property type="entry name" value="FAM234"/>
</dbReference>
<dbReference type="PANTHER" id="PTHR21419:SF7">
    <property type="entry name" value="PROTEIN FAM234A"/>
    <property type="match status" value="1"/>
</dbReference>
<dbReference type="CTD" id="83986"/>
<dbReference type="GO" id="GO:0009986">
    <property type="term" value="C:cell surface"/>
    <property type="evidence" value="ECO:0000318"/>
    <property type="project" value="GO_Central"/>
</dbReference>
<evidence type="ECO:0000313" key="9">
    <source>
        <dbReference type="Proteomes" id="UP000001646"/>
    </source>
</evidence>
<evidence type="ECO:0000256" key="5">
    <source>
        <dbReference type="ARBA" id="ARBA00025791"/>
    </source>
</evidence>
<dbReference type="Proteomes" id="UP000001646">
    <property type="component" value="Unplaced"/>
</dbReference>